<feature type="compositionally biased region" description="Basic and acidic residues" evidence="1">
    <location>
        <begin position="186"/>
        <end position="197"/>
    </location>
</feature>
<dbReference type="EMBL" id="JAUESC010000001">
    <property type="protein sequence ID" value="KAK0608590.1"/>
    <property type="molecule type" value="Genomic_DNA"/>
</dbReference>
<name>A0AA39WAG2_ACESA</name>
<keyword evidence="5" id="KW-1185">Reference proteome</keyword>
<protein>
    <recommendedName>
        <fullName evidence="6">Reverse transcriptase Ty1/copia-type domain-containing protein</fullName>
    </recommendedName>
</protein>
<accession>A0AA39WAG2</accession>
<reference evidence="4" key="1">
    <citation type="journal article" date="2022" name="Plant J.">
        <title>Strategies of tolerance reflected in two North American maple genomes.</title>
        <authorList>
            <person name="McEvoy S.L."/>
            <person name="Sezen U.U."/>
            <person name="Trouern-Trend A."/>
            <person name="McMahon S.M."/>
            <person name="Schaberg P.G."/>
            <person name="Yang J."/>
            <person name="Wegrzyn J.L."/>
            <person name="Swenson N.G."/>
        </authorList>
    </citation>
    <scope>NUCLEOTIDE SEQUENCE</scope>
    <source>
        <strain evidence="4">NS2018</strain>
    </source>
</reference>
<sequence>MTDHINIMNTLFSQLTELGHKIEENERAELLLQSLPDSYDQLIINLTNNILVEYLVFDDVAAAVLEEESRRKNKEDRSKGSQQAEALTMTRGRSTERGPSGSHNHGYADGVKGYRLWDPTAHKVVISRDVIFVEDQLQKEEDNITSKENSETTDVQVENNPEQEDSISSEAEPEHETQVTDESEAPEVRRSTRERRPPVWHSEYVTESNVAYCLLTEDGEPLTFHEARNSSDASLWMTAMQEEIEALYKNKTWELVPLPHGRKAIGNRWIYKIKRDGNDQVERYRARLVMKGYAQKEDTEIRERFYVIRKETLESKLLTQEAVPNYVGISSASKGG</sequence>
<dbReference type="Pfam" id="PF14223">
    <property type="entry name" value="Retrotran_gag_2"/>
    <property type="match status" value="1"/>
</dbReference>
<gene>
    <name evidence="4" type="ORF">LWI29_032951</name>
</gene>
<feature type="compositionally biased region" description="Basic and acidic residues" evidence="1">
    <location>
        <begin position="68"/>
        <end position="79"/>
    </location>
</feature>
<feature type="compositionally biased region" description="Acidic residues" evidence="1">
    <location>
        <begin position="161"/>
        <end position="171"/>
    </location>
</feature>
<dbReference type="InterPro" id="IPR013103">
    <property type="entry name" value="RVT_2"/>
</dbReference>
<dbReference type="Proteomes" id="UP001168877">
    <property type="component" value="Unassembled WGS sequence"/>
</dbReference>
<reference evidence="4" key="2">
    <citation type="submission" date="2023-06" db="EMBL/GenBank/DDBJ databases">
        <authorList>
            <person name="Swenson N.G."/>
            <person name="Wegrzyn J.L."/>
            <person name="Mcevoy S.L."/>
        </authorList>
    </citation>
    <scope>NUCLEOTIDE SEQUENCE</scope>
    <source>
        <strain evidence="4">NS2018</strain>
        <tissue evidence="4">Leaf</tissue>
    </source>
</reference>
<dbReference type="Pfam" id="PF07727">
    <property type="entry name" value="RVT_2"/>
    <property type="match status" value="1"/>
</dbReference>
<evidence type="ECO:0000259" key="3">
    <source>
        <dbReference type="Pfam" id="PF25597"/>
    </source>
</evidence>
<evidence type="ECO:0000313" key="5">
    <source>
        <dbReference type="Proteomes" id="UP001168877"/>
    </source>
</evidence>
<comment type="caution">
    <text evidence="4">The sequence shown here is derived from an EMBL/GenBank/DDBJ whole genome shotgun (WGS) entry which is preliminary data.</text>
</comment>
<evidence type="ECO:0000256" key="1">
    <source>
        <dbReference type="SAM" id="MobiDB-lite"/>
    </source>
</evidence>
<evidence type="ECO:0000259" key="2">
    <source>
        <dbReference type="Pfam" id="PF07727"/>
    </source>
</evidence>
<dbReference type="Pfam" id="PF25597">
    <property type="entry name" value="SH3_retrovirus"/>
    <property type="match status" value="1"/>
</dbReference>
<evidence type="ECO:0000313" key="4">
    <source>
        <dbReference type="EMBL" id="KAK0608590.1"/>
    </source>
</evidence>
<feature type="domain" description="Reverse transcriptase Ty1/copia-type" evidence="2">
    <location>
        <begin position="250"/>
        <end position="313"/>
    </location>
</feature>
<dbReference type="InterPro" id="IPR057670">
    <property type="entry name" value="SH3_retrovirus"/>
</dbReference>
<feature type="region of interest" description="Disordered" evidence="1">
    <location>
        <begin position="140"/>
        <end position="197"/>
    </location>
</feature>
<dbReference type="AlphaFoldDB" id="A0AA39WAG2"/>
<evidence type="ECO:0008006" key="6">
    <source>
        <dbReference type="Google" id="ProtNLM"/>
    </source>
</evidence>
<proteinExistence type="predicted"/>
<feature type="region of interest" description="Disordered" evidence="1">
    <location>
        <begin position="68"/>
        <end position="109"/>
    </location>
</feature>
<feature type="compositionally biased region" description="Basic and acidic residues" evidence="1">
    <location>
        <begin position="140"/>
        <end position="150"/>
    </location>
</feature>
<feature type="domain" description="Retroviral polymerase SH3-like" evidence="3">
    <location>
        <begin position="106"/>
        <end position="143"/>
    </location>
</feature>
<organism evidence="4 5">
    <name type="scientific">Acer saccharum</name>
    <name type="common">Sugar maple</name>
    <dbReference type="NCBI Taxonomy" id="4024"/>
    <lineage>
        <taxon>Eukaryota</taxon>
        <taxon>Viridiplantae</taxon>
        <taxon>Streptophyta</taxon>
        <taxon>Embryophyta</taxon>
        <taxon>Tracheophyta</taxon>
        <taxon>Spermatophyta</taxon>
        <taxon>Magnoliopsida</taxon>
        <taxon>eudicotyledons</taxon>
        <taxon>Gunneridae</taxon>
        <taxon>Pentapetalae</taxon>
        <taxon>rosids</taxon>
        <taxon>malvids</taxon>
        <taxon>Sapindales</taxon>
        <taxon>Sapindaceae</taxon>
        <taxon>Hippocastanoideae</taxon>
        <taxon>Acereae</taxon>
        <taxon>Acer</taxon>
    </lineage>
</organism>